<evidence type="ECO:0000313" key="2">
    <source>
        <dbReference type="Proteomes" id="UP000002210"/>
    </source>
</evidence>
<name>A0A158RRH4_BACC3</name>
<gene>
    <name evidence="1" type="ordered locus">BCA_2242</name>
</gene>
<protein>
    <submittedName>
        <fullName evidence="1">Uncharacterized protein</fullName>
    </submittedName>
</protein>
<dbReference type="KEGG" id="bcx:BCA_2242"/>
<organism evidence="1 2">
    <name type="scientific">Bacillus cereus (strain 03BB102)</name>
    <dbReference type="NCBI Taxonomy" id="572264"/>
    <lineage>
        <taxon>Bacteria</taxon>
        <taxon>Bacillati</taxon>
        <taxon>Bacillota</taxon>
        <taxon>Bacilli</taxon>
        <taxon>Bacillales</taxon>
        <taxon>Bacillaceae</taxon>
        <taxon>Bacillus</taxon>
        <taxon>Bacillus cereus group</taxon>
    </lineage>
</organism>
<sequence>MLLKGFFSFLITSIDIIHRCNNSWKRGNVMANEISDQAYRELANGAYKSDERKEINNKRGSEV</sequence>
<proteinExistence type="predicted"/>
<dbReference type="AlphaFoldDB" id="A0A158RRH4"/>
<dbReference type="EMBL" id="CP001407">
    <property type="protein sequence ID" value="ACO30008.1"/>
    <property type="molecule type" value="Genomic_DNA"/>
</dbReference>
<reference evidence="1 2" key="1">
    <citation type="submission" date="2009-02" db="EMBL/GenBank/DDBJ databases">
        <title>Genome sequence of Bacillus cereus 03BB102.</title>
        <authorList>
            <person name="Dodson R.J."/>
            <person name="Jackson P."/>
            <person name="Munk A.C."/>
            <person name="Brettin T."/>
            <person name="Bruce D."/>
            <person name="Detter C."/>
            <person name="Tapia R."/>
            <person name="Han C."/>
            <person name="Sutton G."/>
            <person name="Sims D."/>
        </authorList>
    </citation>
    <scope>NUCLEOTIDE SEQUENCE [LARGE SCALE GENOMIC DNA]</scope>
    <source>
        <strain evidence="1 2">03BB102</strain>
    </source>
</reference>
<accession>A0A158RRH4</accession>
<evidence type="ECO:0000313" key="1">
    <source>
        <dbReference type="EMBL" id="ACO30008.1"/>
    </source>
</evidence>
<dbReference type="Proteomes" id="UP000002210">
    <property type="component" value="Chromosome"/>
</dbReference>